<name>A0A0E9ULM8_ANGAN</name>
<sequence length="28" mass="3055">MTAALPTDTMIVFLRGKSFLKNPTNSTV</sequence>
<dbReference type="AlphaFoldDB" id="A0A0E9ULM8"/>
<evidence type="ECO:0000313" key="1">
    <source>
        <dbReference type="EMBL" id="JAH66717.1"/>
    </source>
</evidence>
<reference evidence="1" key="2">
    <citation type="journal article" date="2015" name="Fish Shellfish Immunol.">
        <title>Early steps in the European eel (Anguilla anguilla)-Vibrio vulnificus interaction in the gills: Role of the RtxA13 toxin.</title>
        <authorList>
            <person name="Callol A."/>
            <person name="Pajuelo D."/>
            <person name="Ebbesson L."/>
            <person name="Teles M."/>
            <person name="MacKenzie S."/>
            <person name="Amaro C."/>
        </authorList>
    </citation>
    <scope>NUCLEOTIDE SEQUENCE</scope>
</reference>
<reference evidence="1" key="1">
    <citation type="submission" date="2014-11" db="EMBL/GenBank/DDBJ databases">
        <authorList>
            <person name="Amaro Gonzalez C."/>
        </authorList>
    </citation>
    <scope>NUCLEOTIDE SEQUENCE</scope>
</reference>
<proteinExistence type="predicted"/>
<accession>A0A0E9ULM8</accession>
<protein>
    <submittedName>
        <fullName evidence="1">Uncharacterized protein</fullName>
    </submittedName>
</protein>
<dbReference type="EMBL" id="GBXM01041860">
    <property type="protein sequence ID" value="JAH66717.1"/>
    <property type="molecule type" value="Transcribed_RNA"/>
</dbReference>
<organism evidence="1">
    <name type="scientific">Anguilla anguilla</name>
    <name type="common">European freshwater eel</name>
    <name type="synonym">Muraena anguilla</name>
    <dbReference type="NCBI Taxonomy" id="7936"/>
    <lineage>
        <taxon>Eukaryota</taxon>
        <taxon>Metazoa</taxon>
        <taxon>Chordata</taxon>
        <taxon>Craniata</taxon>
        <taxon>Vertebrata</taxon>
        <taxon>Euteleostomi</taxon>
        <taxon>Actinopterygii</taxon>
        <taxon>Neopterygii</taxon>
        <taxon>Teleostei</taxon>
        <taxon>Anguilliformes</taxon>
        <taxon>Anguillidae</taxon>
        <taxon>Anguilla</taxon>
    </lineage>
</organism>